<dbReference type="GO" id="GO:0016020">
    <property type="term" value="C:membrane"/>
    <property type="evidence" value="ECO:0007669"/>
    <property type="project" value="UniProtKB-SubCell"/>
</dbReference>
<dbReference type="PANTHER" id="PTHR45842:SF12">
    <property type="entry name" value="KEKKON 5, ISOFORM A"/>
    <property type="match status" value="1"/>
</dbReference>
<evidence type="ECO:0000313" key="14">
    <source>
        <dbReference type="Proteomes" id="UP000694845"/>
    </source>
</evidence>
<evidence type="ECO:0000256" key="9">
    <source>
        <dbReference type="ARBA" id="ARBA00023180"/>
    </source>
</evidence>
<keyword evidence="4 12" id="KW-0732">Signal</keyword>
<dbReference type="SMART" id="SM00369">
    <property type="entry name" value="LRR_TYP"/>
    <property type="match status" value="8"/>
</dbReference>
<keyword evidence="14" id="KW-1185">Reference proteome</keyword>
<reference evidence="15" key="1">
    <citation type="submission" date="2025-08" db="UniProtKB">
        <authorList>
            <consortium name="RefSeq"/>
        </authorList>
    </citation>
    <scope>IDENTIFICATION</scope>
</reference>
<evidence type="ECO:0000256" key="3">
    <source>
        <dbReference type="ARBA" id="ARBA00022692"/>
    </source>
</evidence>
<gene>
    <name evidence="15" type="primary">LOC110986962</name>
</gene>
<keyword evidence="9" id="KW-0325">Glycoprotein</keyword>
<dbReference type="PROSITE" id="PS51450">
    <property type="entry name" value="LRR"/>
    <property type="match status" value="1"/>
</dbReference>
<dbReference type="InterPro" id="IPR013783">
    <property type="entry name" value="Ig-like_fold"/>
</dbReference>
<dbReference type="InterPro" id="IPR001611">
    <property type="entry name" value="Leu-rich_rpt"/>
</dbReference>
<dbReference type="PANTHER" id="PTHR45842">
    <property type="entry name" value="SYNAPTIC ADHESION-LIKE MOLECULE SALM"/>
    <property type="match status" value="1"/>
</dbReference>
<dbReference type="InterPro" id="IPR032675">
    <property type="entry name" value="LRR_dom_sf"/>
</dbReference>
<dbReference type="Gene3D" id="3.80.10.10">
    <property type="entry name" value="Ribonuclease Inhibitor"/>
    <property type="match status" value="3"/>
</dbReference>
<evidence type="ECO:0000256" key="8">
    <source>
        <dbReference type="ARBA" id="ARBA00023157"/>
    </source>
</evidence>
<dbReference type="FunFam" id="2.60.40.10:FF:000076">
    <property type="entry name" value="Leucine-rich repeat and Ig domain-containing 4"/>
    <property type="match status" value="1"/>
</dbReference>
<feature type="domain" description="Ig-like" evidence="13">
    <location>
        <begin position="344"/>
        <end position="435"/>
    </location>
</feature>
<dbReference type="InterPro" id="IPR007110">
    <property type="entry name" value="Ig-like_dom"/>
</dbReference>
<protein>
    <submittedName>
        <fullName evidence="15">Leucine-rich repeats and immunoglobulin-like domains protein 2</fullName>
    </submittedName>
</protein>
<evidence type="ECO:0000256" key="4">
    <source>
        <dbReference type="ARBA" id="ARBA00022729"/>
    </source>
</evidence>
<name>A0A8B7ZJ23_ACAPL</name>
<evidence type="ECO:0000256" key="5">
    <source>
        <dbReference type="ARBA" id="ARBA00022737"/>
    </source>
</evidence>
<dbReference type="SMART" id="SM00082">
    <property type="entry name" value="LRRCT"/>
    <property type="match status" value="1"/>
</dbReference>
<keyword evidence="8" id="KW-1015">Disulfide bond</keyword>
<dbReference type="CDD" id="cd00096">
    <property type="entry name" value="Ig"/>
    <property type="match status" value="1"/>
</dbReference>
<dbReference type="Pfam" id="PF13855">
    <property type="entry name" value="LRR_8"/>
    <property type="match status" value="1"/>
</dbReference>
<dbReference type="Pfam" id="PF00560">
    <property type="entry name" value="LRR_1"/>
    <property type="match status" value="1"/>
</dbReference>
<evidence type="ECO:0000256" key="7">
    <source>
        <dbReference type="ARBA" id="ARBA00023136"/>
    </source>
</evidence>
<evidence type="ECO:0000259" key="13">
    <source>
        <dbReference type="PROSITE" id="PS50835"/>
    </source>
</evidence>
<feature type="transmembrane region" description="Helical" evidence="11">
    <location>
        <begin position="446"/>
        <end position="471"/>
    </location>
</feature>
<dbReference type="GeneID" id="110986962"/>
<accession>A0A8B7ZJ23</accession>
<dbReference type="InterPro" id="IPR036179">
    <property type="entry name" value="Ig-like_dom_sf"/>
</dbReference>
<dbReference type="SUPFAM" id="SSF48726">
    <property type="entry name" value="Immunoglobulin"/>
    <property type="match status" value="1"/>
</dbReference>
<organism evidence="14 15">
    <name type="scientific">Acanthaster planci</name>
    <name type="common">Crown-of-thorns starfish</name>
    <dbReference type="NCBI Taxonomy" id="133434"/>
    <lineage>
        <taxon>Eukaryota</taxon>
        <taxon>Metazoa</taxon>
        <taxon>Echinodermata</taxon>
        <taxon>Eleutherozoa</taxon>
        <taxon>Asterozoa</taxon>
        <taxon>Asteroidea</taxon>
        <taxon>Valvatacea</taxon>
        <taxon>Valvatida</taxon>
        <taxon>Acanthasteridae</taxon>
        <taxon>Acanthaster</taxon>
    </lineage>
</organism>
<keyword evidence="2" id="KW-0433">Leucine-rich repeat</keyword>
<comment type="subcellular location">
    <subcellularLocation>
        <location evidence="1">Membrane</location>
        <topology evidence="1">Single-pass membrane protein</topology>
    </subcellularLocation>
</comment>
<feature type="signal peptide" evidence="12">
    <location>
        <begin position="1"/>
        <end position="19"/>
    </location>
</feature>
<evidence type="ECO:0000256" key="10">
    <source>
        <dbReference type="ARBA" id="ARBA00023319"/>
    </source>
</evidence>
<dbReference type="InterPro" id="IPR003598">
    <property type="entry name" value="Ig_sub2"/>
</dbReference>
<evidence type="ECO:0000313" key="15">
    <source>
        <dbReference type="RefSeq" id="XP_022105012.1"/>
    </source>
</evidence>
<dbReference type="RefSeq" id="XP_022105012.1">
    <property type="nucleotide sequence ID" value="XM_022249320.1"/>
</dbReference>
<sequence length="555" mass="61122">MTSFVFLLLIGVSTRMCQSSVCSAQCNYDHMSGRADCSSRNLDCIPVNYPDSLVMDLSHNNISVLESGDFDGNNRFNRLVELHLDYNNIADPDWAESLQILYADDNMLANLSSTTLRGFVSLTELHLANNRLLFVSPTSLSQLTMLRSLYLDGNALTSLSGGVFLNLAKLIQLSITNNQLSVLHPDYFIGLDSLERLYLAGNRLFYVHSEMFRHIPRLIRVDLSQNELDVYDTTNCSRHTSLQKVLLAHNLLRDISNLLGHCTSLTRLDVSFNQIQMVPVNSTGALSRLELEGNPLQCDCRLTGLRDWLLNNPPSTLPRCQGPPKNSGTVVTDLDIHDFSCHPPKAVIDKNNLTVTNGQTATLSCTATGIPAPNITWLDPKGTIISDEGQDRFVISSDTTVFIVSVERSDQGMYTCLVQNTLGEMDTAEIILTVTEPKSTGIAGTLVTAVVITMFVTLVVTLSVITLVIYLCRLCDKKAQPARPAASGDASVAFHNREAAETDRAYVNETVEVDHDVLSDHEQDVVDGYDTALDTENPMEYAEAYEAVTVGAMAW</sequence>
<evidence type="ECO:0000256" key="6">
    <source>
        <dbReference type="ARBA" id="ARBA00022989"/>
    </source>
</evidence>
<proteinExistence type="predicted"/>
<dbReference type="Proteomes" id="UP000694845">
    <property type="component" value="Unplaced"/>
</dbReference>
<evidence type="ECO:0000256" key="1">
    <source>
        <dbReference type="ARBA" id="ARBA00004167"/>
    </source>
</evidence>
<evidence type="ECO:0000256" key="12">
    <source>
        <dbReference type="SAM" id="SignalP"/>
    </source>
</evidence>
<dbReference type="SMART" id="SM00409">
    <property type="entry name" value="IG"/>
    <property type="match status" value="1"/>
</dbReference>
<dbReference type="InterPro" id="IPR000483">
    <property type="entry name" value="Cys-rich_flank_reg_C"/>
</dbReference>
<dbReference type="Pfam" id="PF13927">
    <property type="entry name" value="Ig_3"/>
    <property type="match status" value="1"/>
</dbReference>
<feature type="chain" id="PRO_5034226021" evidence="12">
    <location>
        <begin position="20"/>
        <end position="555"/>
    </location>
</feature>
<keyword evidence="5" id="KW-0677">Repeat</keyword>
<dbReference type="SMART" id="SM00408">
    <property type="entry name" value="IGc2"/>
    <property type="match status" value="1"/>
</dbReference>
<dbReference type="AlphaFoldDB" id="A0A8B7ZJ23"/>
<dbReference type="OrthoDB" id="1394818at2759"/>
<dbReference type="OMA" id="AWERISY"/>
<keyword evidence="6 11" id="KW-1133">Transmembrane helix</keyword>
<dbReference type="Gene3D" id="2.60.40.10">
    <property type="entry name" value="Immunoglobulins"/>
    <property type="match status" value="1"/>
</dbReference>
<keyword evidence="7 11" id="KW-0472">Membrane</keyword>
<keyword evidence="3 11" id="KW-0812">Transmembrane</keyword>
<dbReference type="InterPro" id="IPR003599">
    <property type="entry name" value="Ig_sub"/>
</dbReference>
<dbReference type="PROSITE" id="PS50835">
    <property type="entry name" value="IG_LIKE"/>
    <property type="match status" value="1"/>
</dbReference>
<evidence type="ECO:0000256" key="2">
    <source>
        <dbReference type="ARBA" id="ARBA00022614"/>
    </source>
</evidence>
<dbReference type="InterPro" id="IPR050467">
    <property type="entry name" value="LRFN"/>
</dbReference>
<dbReference type="InterPro" id="IPR003591">
    <property type="entry name" value="Leu-rich_rpt_typical-subtyp"/>
</dbReference>
<keyword evidence="10" id="KW-0393">Immunoglobulin domain</keyword>
<dbReference type="SUPFAM" id="SSF52058">
    <property type="entry name" value="L domain-like"/>
    <property type="match status" value="1"/>
</dbReference>
<dbReference type="KEGG" id="aplc:110986962"/>
<evidence type="ECO:0000256" key="11">
    <source>
        <dbReference type="SAM" id="Phobius"/>
    </source>
</evidence>